<keyword evidence="11 19" id="KW-0521">NADP</keyword>
<evidence type="ECO:0000313" key="22">
    <source>
        <dbReference type="EMBL" id="RWX50236.1"/>
    </source>
</evidence>
<evidence type="ECO:0000256" key="3">
    <source>
        <dbReference type="ARBA" id="ARBA00004496"/>
    </source>
</evidence>
<dbReference type="Pfam" id="PF01565">
    <property type="entry name" value="FAD_binding_4"/>
    <property type="match status" value="1"/>
</dbReference>
<dbReference type="InterPro" id="IPR036318">
    <property type="entry name" value="FAD-bd_PCMH-like_sf"/>
</dbReference>
<evidence type="ECO:0000256" key="16">
    <source>
        <dbReference type="ARBA" id="ARBA00023316"/>
    </source>
</evidence>
<dbReference type="GO" id="GO:0071555">
    <property type="term" value="P:cell wall organization"/>
    <property type="evidence" value="ECO:0007669"/>
    <property type="project" value="UniProtKB-KW"/>
</dbReference>
<evidence type="ECO:0000256" key="5">
    <source>
        <dbReference type="ARBA" id="ARBA00012518"/>
    </source>
</evidence>
<evidence type="ECO:0000256" key="12">
    <source>
        <dbReference type="ARBA" id="ARBA00022960"/>
    </source>
</evidence>
<evidence type="ECO:0000313" key="24">
    <source>
        <dbReference type="Proteomes" id="UP000288892"/>
    </source>
</evidence>
<reference evidence="23 24" key="1">
    <citation type="submission" date="2017-01" db="EMBL/GenBank/DDBJ databases">
        <title>The cable genome- insights into the physiology and evolution of filamentous bacteria capable of sulfide oxidation via long distance electron transfer.</title>
        <authorList>
            <person name="Schreiber L."/>
            <person name="Bjerg J.T."/>
            <person name="Boggild A."/>
            <person name="Van De Vossenberg J."/>
            <person name="Meysman F."/>
            <person name="Nielsen L.P."/>
            <person name="Schramm A."/>
            <person name="Kjeldsen K.U."/>
        </authorList>
    </citation>
    <scope>NUCLEOTIDE SEQUENCE [LARGE SCALE GENOMIC DNA]</scope>
    <source>
        <strain evidence="21">A2</strain>
        <strain evidence="22">A5</strain>
    </source>
</reference>
<dbReference type="PROSITE" id="PS51387">
    <property type="entry name" value="FAD_PCMH"/>
    <property type="match status" value="1"/>
</dbReference>
<evidence type="ECO:0000256" key="19">
    <source>
        <dbReference type="HAMAP-Rule" id="MF_00037"/>
    </source>
</evidence>
<evidence type="ECO:0000256" key="6">
    <source>
        <dbReference type="ARBA" id="ARBA00015188"/>
    </source>
</evidence>
<evidence type="ECO:0000259" key="20">
    <source>
        <dbReference type="PROSITE" id="PS51387"/>
    </source>
</evidence>
<comment type="similarity">
    <text evidence="19">Belongs to the MurB family.</text>
</comment>
<comment type="cofactor">
    <cofactor evidence="1 19">
        <name>FAD</name>
        <dbReference type="ChEBI" id="CHEBI:57692"/>
    </cofactor>
</comment>
<evidence type="ECO:0000256" key="2">
    <source>
        <dbReference type="ARBA" id="ARBA00003921"/>
    </source>
</evidence>
<comment type="caution">
    <text evidence="21">The sequence shown here is derived from an EMBL/GenBank/DDBJ whole genome shotgun (WGS) entry which is preliminary data.</text>
</comment>
<evidence type="ECO:0000256" key="9">
    <source>
        <dbReference type="ARBA" id="ARBA00022630"/>
    </source>
</evidence>
<protein>
    <recommendedName>
        <fullName evidence="6 19">UDP-N-acetylenolpyruvoylglucosamine reductase</fullName>
        <ecNumber evidence="5 19">1.3.1.98</ecNumber>
    </recommendedName>
    <alternativeName>
        <fullName evidence="17 19">UDP-N-acetylmuramate dehydrogenase</fullName>
    </alternativeName>
</protein>
<dbReference type="InterPro" id="IPR016169">
    <property type="entry name" value="FAD-bd_PCMH_sub2"/>
</dbReference>
<keyword evidence="10 19" id="KW-0274">FAD</keyword>
<evidence type="ECO:0000256" key="14">
    <source>
        <dbReference type="ARBA" id="ARBA00023002"/>
    </source>
</evidence>
<dbReference type="Proteomes" id="UP000286862">
    <property type="component" value="Unassembled WGS sequence"/>
</dbReference>
<dbReference type="GO" id="GO:0009252">
    <property type="term" value="P:peptidoglycan biosynthetic process"/>
    <property type="evidence" value="ECO:0007669"/>
    <property type="project" value="UniProtKB-UniRule"/>
</dbReference>
<dbReference type="InterPro" id="IPR036635">
    <property type="entry name" value="MurB_C_sf"/>
</dbReference>
<keyword evidence="7 19" id="KW-0963">Cytoplasm</keyword>
<dbReference type="InterPro" id="IPR011601">
    <property type="entry name" value="MurB_C"/>
</dbReference>
<dbReference type="InterPro" id="IPR006094">
    <property type="entry name" value="Oxid_FAD_bind_N"/>
</dbReference>
<dbReference type="Gene3D" id="3.90.78.10">
    <property type="entry name" value="UDP-N-acetylenolpyruvoylglucosamine reductase, C-terminal domain"/>
    <property type="match status" value="1"/>
</dbReference>
<feature type="active site" evidence="19">
    <location>
        <position position="196"/>
    </location>
</feature>
<feature type="active site" description="Proton donor" evidence="19">
    <location>
        <position position="253"/>
    </location>
</feature>
<dbReference type="GO" id="GO:0008762">
    <property type="term" value="F:UDP-N-acetylmuramate dehydrogenase activity"/>
    <property type="evidence" value="ECO:0007669"/>
    <property type="project" value="UniProtKB-UniRule"/>
</dbReference>
<evidence type="ECO:0000256" key="15">
    <source>
        <dbReference type="ARBA" id="ARBA00023306"/>
    </source>
</evidence>
<evidence type="ECO:0000256" key="17">
    <source>
        <dbReference type="ARBA" id="ARBA00031026"/>
    </source>
</evidence>
<keyword evidence="13 19" id="KW-0573">Peptidoglycan synthesis</keyword>
<comment type="function">
    <text evidence="2 19">Cell wall formation.</text>
</comment>
<dbReference type="GO" id="GO:0008360">
    <property type="term" value="P:regulation of cell shape"/>
    <property type="evidence" value="ECO:0007669"/>
    <property type="project" value="UniProtKB-KW"/>
</dbReference>
<evidence type="ECO:0000256" key="10">
    <source>
        <dbReference type="ARBA" id="ARBA00022827"/>
    </source>
</evidence>
<comment type="subcellular location">
    <subcellularLocation>
        <location evidence="3 19">Cytoplasm</location>
    </subcellularLocation>
</comment>
<dbReference type="SUPFAM" id="SSF56176">
    <property type="entry name" value="FAD-binding/transporter-associated domain-like"/>
    <property type="match status" value="1"/>
</dbReference>
<keyword evidence="24" id="KW-1185">Reference proteome</keyword>
<dbReference type="GO" id="GO:0051301">
    <property type="term" value="P:cell division"/>
    <property type="evidence" value="ECO:0007669"/>
    <property type="project" value="UniProtKB-KW"/>
</dbReference>
<dbReference type="EC" id="1.3.1.98" evidence="5 19"/>
<dbReference type="GO" id="GO:0071949">
    <property type="term" value="F:FAD binding"/>
    <property type="evidence" value="ECO:0007669"/>
    <property type="project" value="InterPro"/>
</dbReference>
<keyword evidence="15 19" id="KW-0131">Cell cycle</keyword>
<dbReference type="EMBL" id="MTKQ01000020">
    <property type="protein sequence ID" value="RWX49165.1"/>
    <property type="molecule type" value="Genomic_DNA"/>
</dbReference>
<dbReference type="AlphaFoldDB" id="A0A444J7V0"/>
<organism evidence="21 23">
    <name type="scientific">Candidatus Electrothrix marina</name>
    <dbReference type="NCBI Taxonomy" id="1859130"/>
    <lineage>
        <taxon>Bacteria</taxon>
        <taxon>Pseudomonadati</taxon>
        <taxon>Thermodesulfobacteriota</taxon>
        <taxon>Desulfobulbia</taxon>
        <taxon>Desulfobulbales</taxon>
        <taxon>Desulfobulbaceae</taxon>
        <taxon>Candidatus Electrothrix</taxon>
    </lineage>
</organism>
<dbReference type="GO" id="GO:0005829">
    <property type="term" value="C:cytosol"/>
    <property type="evidence" value="ECO:0007669"/>
    <property type="project" value="TreeGrafter"/>
</dbReference>
<evidence type="ECO:0000256" key="7">
    <source>
        <dbReference type="ARBA" id="ARBA00022490"/>
    </source>
</evidence>
<accession>A0A444J7V0</accession>
<proteinExistence type="inferred from homology"/>
<evidence type="ECO:0000313" key="23">
    <source>
        <dbReference type="Proteomes" id="UP000286862"/>
    </source>
</evidence>
<evidence type="ECO:0000256" key="1">
    <source>
        <dbReference type="ARBA" id="ARBA00001974"/>
    </source>
</evidence>
<dbReference type="UniPathway" id="UPA00219"/>
<gene>
    <name evidence="19" type="primary">murB</name>
    <name evidence="21" type="ORF">VT99_10203</name>
    <name evidence="22" type="ORF">VU01_13592</name>
</gene>
<feature type="domain" description="FAD-binding PCMH-type" evidence="20">
    <location>
        <begin position="34"/>
        <end position="224"/>
    </location>
</feature>
<keyword evidence="12 19" id="KW-0133">Cell shape</keyword>
<evidence type="ECO:0000256" key="4">
    <source>
        <dbReference type="ARBA" id="ARBA00004752"/>
    </source>
</evidence>
<dbReference type="InterPro" id="IPR003170">
    <property type="entry name" value="MurB"/>
</dbReference>
<feature type="active site" evidence="19">
    <location>
        <position position="323"/>
    </location>
</feature>
<comment type="pathway">
    <text evidence="4 19">Cell wall biogenesis; peptidoglycan biosynthesis.</text>
</comment>
<dbReference type="InterPro" id="IPR016166">
    <property type="entry name" value="FAD-bd_PCMH"/>
</dbReference>
<dbReference type="InterPro" id="IPR016167">
    <property type="entry name" value="FAD-bd_PCMH_sub1"/>
</dbReference>
<dbReference type="Gene3D" id="3.30.43.10">
    <property type="entry name" value="Uridine Diphospho-n-acetylenolpyruvylglucosamine Reductase, domain 2"/>
    <property type="match status" value="1"/>
</dbReference>
<keyword evidence="9 19" id="KW-0285">Flavoprotein</keyword>
<keyword evidence="8 19" id="KW-0132">Cell division</keyword>
<dbReference type="HAMAP" id="MF_00037">
    <property type="entry name" value="MurB"/>
    <property type="match status" value="1"/>
</dbReference>
<dbReference type="NCBIfam" id="TIGR00179">
    <property type="entry name" value="murB"/>
    <property type="match status" value="1"/>
</dbReference>
<dbReference type="Proteomes" id="UP000288892">
    <property type="component" value="Unassembled WGS sequence"/>
</dbReference>
<sequence>MDRQQRESLAGLTKNWPSAMQFDVPMAGYSTLRAGGRAAALIDVHRLSELRRLLEQLHEQQLVFRVIGRGSNILVTDKGFPGVIIRLKGELEQVDLVEASDENSDALETKKIEGGELLINAGGGCSLGNFLTWCAQQGLSGLEFMTGIPGSVGGAVRMNAGALGGEIGDCLHSLECVDACGSTIRVPRSDLRLSYRKAELVGRDRERDIDALIVASVNFRLMRVEQGEIRSRCAGYLSRRKGKQPTGVASAGSFFKNPAGDAAGRLIEAAGLKGRCCGEAMVSPVHANFIVNTGKSTATDILTLMEQVQETVFQEFAVRLEPEVEII</sequence>
<dbReference type="Gene3D" id="3.30.465.10">
    <property type="match status" value="1"/>
</dbReference>
<dbReference type="PANTHER" id="PTHR21071">
    <property type="entry name" value="UDP-N-ACETYLENOLPYRUVOYLGLUCOSAMINE REDUCTASE"/>
    <property type="match status" value="1"/>
</dbReference>
<evidence type="ECO:0000256" key="11">
    <source>
        <dbReference type="ARBA" id="ARBA00022857"/>
    </source>
</evidence>
<keyword evidence="16 19" id="KW-0961">Cell wall biogenesis/degradation</keyword>
<dbReference type="NCBIfam" id="NF010480">
    <property type="entry name" value="PRK13905.1"/>
    <property type="match status" value="1"/>
</dbReference>
<dbReference type="EMBL" id="MTKS01000359">
    <property type="protein sequence ID" value="RWX50236.1"/>
    <property type="molecule type" value="Genomic_DNA"/>
</dbReference>
<keyword evidence="14 19" id="KW-0560">Oxidoreductase</keyword>
<evidence type="ECO:0000313" key="21">
    <source>
        <dbReference type="EMBL" id="RWX49165.1"/>
    </source>
</evidence>
<evidence type="ECO:0000256" key="18">
    <source>
        <dbReference type="ARBA" id="ARBA00048914"/>
    </source>
</evidence>
<name>A0A444J7V0_9BACT</name>
<dbReference type="Pfam" id="PF02873">
    <property type="entry name" value="MurB_C"/>
    <property type="match status" value="1"/>
</dbReference>
<evidence type="ECO:0000256" key="8">
    <source>
        <dbReference type="ARBA" id="ARBA00022618"/>
    </source>
</evidence>
<dbReference type="PANTHER" id="PTHR21071:SF4">
    <property type="entry name" value="UDP-N-ACETYLENOLPYRUVOYLGLUCOSAMINE REDUCTASE"/>
    <property type="match status" value="1"/>
</dbReference>
<comment type="catalytic activity">
    <reaction evidence="18 19">
        <text>UDP-N-acetyl-alpha-D-muramate + NADP(+) = UDP-N-acetyl-3-O-(1-carboxyvinyl)-alpha-D-glucosamine + NADPH + H(+)</text>
        <dbReference type="Rhea" id="RHEA:12248"/>
        <dbReference type="ChEBI" id="CHEBI:15378"/>
        <dbReference type="ChEBI" id="CHEBI:57783"/>
        <dbReference type="ChEBI" id="CHEBI:58349"/>
        <dbReference type="ChEBI" id="CHEBI:68483"/>
        <dbReference type="ChEBI" id="CHEBI:70757"/>
        <dbReference type="EC" id="1.3.1.98"/>
    </reaction>
</comment>
<evidence type="ECO:0000256" key="13">
    <source>
        <dbReference type="ARBA" id="ARBA00022984"/>
    </source>
</evidence>
<dbReference type="SUPFAM" id="SSF56194">
    <property type="entry name" value="Uridine diphospho-N-Acetylenolpyruvylglucosamine reductase, MurB, C-terminal domain"/>
    <property type="match status" value="1"/>
</dbReference>